<dbReference type="EMBL" id="NUHO01000294">
    <property type="protein sequence ID" value="PGM86707.1"/>
    <property type="molecule type" value="Genomic_DNA"/>
</dbReference>
<name>A0A2B9DGP0_BACCE</name>
<dbReference type="RefSeq" id="WP_023523649.1">
    <property type="nucleotide sequence ID" value="NZ_NUHO01000294.1"/>
</dbReference>
<proteinExistence type="predicted"/>
<accession>A0A2B9DGP0</accession>
<organism evidence="1 2">
    <name type="scientific">Bacillus cereus</name>
    <dbReference type="NCBI Taxonomy" id="1396"/>
    <lineage>
        <taxon>Bacteria</taxon>
        <taxon>Bacillati</taxon>
        <taxon>Bacillota</taxon>
        <taxon>Bacilli</taxon>
        <taxon>Bacillales</taxon>
        <taxon>Bacillaceae</taxon>
        <taxon>Bacillus</taxon>
        <taxon>Bacillus cereus group</taxon>
    </lineage>
</organism>
<protein>
    <submittedName>
        <fullName evidence="1">Uncharacterized protein</fullName>
    </submittedName>
</protein>
<dbReference type="Proteomes" id="UP000222054">
    <property type="component" value="Unassembled WGS sequence"/>
</dbReference>
<reference evidence="1 2" key="1">
    <citation type="submission" date="2017-09" db="EMBL/GenBank/DDBJ databases">
        <title>Large-scale bioinformatics analysis of Bacillus genomes uncovers conserved roles of natural products in bacterial physiology.</title>
        <authorList>
            <consortium name="Agbiome Team Llc"/>
            <person name="Bleich R.M."/>
            <person name="Grubbs K.J."/>
            <person name="Santa Maria K.C."/>
            <person name="Allen S.E."/>
            <person name="Farag S."/>
            <person name="Shank E.A."/>
            <person name="Bowers A."/>
        </authorList>
    </citation>
    <scope>NUCLEOTIDE SEQUENCE [LARGE SCALE GENOMIC DNA]</scope>
    <source>
        <strain evidence="1 2">AFS053130</strain>
    </source>
</reference>
<sequence>MVKYRLGYDYVFIPNEPIVNKGEDVSSMSVDVLFQVFDENGQERLFEGKELTDQRLLLKNGATCYLTDLVRCSFDKETILSFERNQQLLKGSGYTIEWTIDSYAKAVGIGYAEAQEISKEEWMDMMVHYRELFDNRDNYSAQSCAYFTKKVLDR</sequence>
<gene>
    <name evidence="1" type="ORF">CN958_32850</name>
</gene>
<evidence type="ECO:0000313" key="2">
    <source>
        <dbReference type="Proteomes" id="UP000222054"/>
    </source>
</evidence>
<dbReference type="AlphaFoldDB" id="A0A2B9DGP0"/>
<comment type="caution">
    <text evidence="1">The sequence shown here is derived from an EMBL/GenBank/DDBJ whole genome shotgun (WGS) entry which is preliminary data.</text>
</comment>
<evidence type="ECO:0000313" key="1">
    <source>
        <dbReference type="EMBL" id="PGM86707.1"/>
    </source>
</evidence>